<dbReference type="Gene3D" id="3.40.50.1820">
    <property type="entry name" value="alpha/beta hydrolase"/>
    <property type="match status" value="1"/>
</dbReference>
<keyword evidence="2" id="KW-0378">Hydrolase</keyword>
<protein>
    <submittedName>
        <fullName evidence="2">Alpha/beta hydrolase</fullName>
    </submittedName>
</protein>
<evidence type="ECO:0000256" key="1">
    <source>
        <dbReference type="SAM" id="SignalP"/>
    </source>
</evidence>
<organism evidence="2 3">
    <name type="scientific">Roseibium porphyridii</name>
    <dbReference type="NCBI Taxonomy" id="2866279"/>
    <lineage>
        <taxon>Bacteria</taxon>
        <taxon>Pseudomonadati</taxon>
        <taxon>Pseudomonadota</taxon>
        <taxon>Alphaproteobacteria</taxon>
        <taxon>Hyphomicrobiales</taxon>
        <taxon>Stappiaceae</taxon>
        <taxon>Roseibium</taxon>
    </lineage>
</organism>
<keyword evidence="3" id="KW-1185">Reference proteome</keyword>
<dbReference type="InterPro" id="IPR029058">
    <property type="entry name" value="AB_hydrolase_fold"/>
</dbReference>
<dbReference type="Proteomes" id="UP001209803">
    <property type="component" value="Chromosome"/>
</dbReference>
<name>A0ABY8F784_9HYPH</name>
<proteinExistence type="predicted"/>
<reference evidence="2 3" key="1">
    <citation type="submission" date="2023-03" db="EMBL/GenBank/DDBJ databases">
        <title>Roseibium porphyridii sp. nov. and Roseibium rhodosorbium sp. nov. isolated from marine algae, Porphyridium cruentum and Rhodosorus marinus, respectively.</title>
        <authorList>
            <person name="Lee M.W."/>
            <person name="Choi B.J."/>
            <person name="Lee J.K."/>
            <person name="Choi D.G."/>
            <person name="Baek J.H."/>
            <person name="Bayburt H."/>
            <person name="Kim J.M."/>
            <person name="Han D.M."/>
            <person name="Kim K.H."/>
            <person name="Jeon C.O."/>
        </authorList>
    </citation>
    <scope>NUCLEOTIDE SEQUENCE [LARGE SCALE GENOMIC DNA]</scope>
    <source>
        <strain evidence="2 3">KMA01</strain>
    </source>
</reference>
<gene>
    <name evidence="2" type="ORF">K1718_20620</name>
</gene>
<sequence length="294" mass="32952">MTIRHKLLTIATTAAFLVTGALAAHAEALKPYKDRLFRYKKVHETLYNGDFIVVEYSKQRDLRDRDEVDERRVYGNYVSYKPKRGRGSAELSANGRTIQYMGTGKWKGGAKAIVIYIHGQGGNRFQGMNDVSFGGNFNRIQNLMVRNGGAYLTVDIKNFDKRGTADVAALIQYQKQISPGAKVVVACGSMGGIICWNLVRNGNYSRLLSGIMLLGSPKDPNFLGSSALSRNVPIYMGQGTLDRVYNWEDQANFFKQIKSKAPNYPIKFTLFDTGTHGTPIRMTDWRLVLNWMLG</sequence>
<feature type="signal peptide" evidence="1">
    <location>
        <begin position="1"/>
        <end position="23"/>
    </location>
</feature>
<dbReference type="GO" id="GO:0016787">
    <property type="term" value="F:hydrolase activity"/>
    <property type="evidence" value="ECO:0007669"/>
    <property type="project" value="UniProtKB-KW"/>
</dbReference>
<accession>A0ABY8F784</accession>
<evidence type="ECO:0000313" key="3">
    <source>
        <dbReference type="Proteomes" id="UP001209803"/>
    </source>
</evidence>
<dbReference type="EMBL" id="CP120863">
    <property type="protein sequence ID" value="WFE88548.1"/>
    <property type="molecule type" value="Genomic_DNA"/>
</dbReference>
<dbReference type="SUPFAM" id="SSF53474">
    <property type="entry name" value="alpha/beta-Hydrolases"/>
    <property type="match status" value="1"/>
</dbReference>
<evidence type="ECO:0000313" key="2">
    <source>
        <dbReference type="EMBL" id="WFE88548.1"/>
    </source>
</evidence>
<keyword evidence="1" id="KW-0732">Signal</keyword>
<feature type="chain" id="PRO_5046055234" evidence="1">
    <location>
        <begin position="24"/>
        <end position="294"/>
    </location>
</feature>
<dbReference type="RefSeq" id="WP_152502736.1">
    <property type="nucleotide sequence ID" value="NZ_CP120863.1"/>
</dbReference>